<evidence type="ECO:0000313" key="3">
    <source>
        <dbReference type="EMBL" id="MRW90660.1"/>
    </source>
</evidence>
<name>A0A6I2KYR6_9BURK</name>
<evidence type="ECO:0000313" key="4">
    <source>
        <dbReference type="Proteomes" id="UP000433309"/>
    </source>
</evidence>
<dbReference type="RefSeq" id="WP_154376334.1">
    <property type="nucleotide sequence ID" value="NZ_WKJK01000005.1"/>
</dbReference>
<evidence type="ECO:0008006" key="5">
    <source>
        <dbReference type="Google" id="ProtNLM"/>
    </source>
</evidence>
<dbReference type="GO" id="GO:0016791">
    <property type="term" value="F:phosphatase activity"/>
    <property type="evidence" value="ECO:0007669"/>
    <property type="project" value="TreeGrafter"/>
</dbReference>
<dbReference type="InterPro" id="IPR013078">
    <property type="entry name" value="His_Pase_superF_clade-1"/>
</dbReference>
<feature type="binding site" evidence="2">
    <location>
        <position position="61"/>
    </location>
    <ligand>
        <name>substrate</name>
    </ligand>
</feature>
<proteinExistence type="predicted"/>
<dbReference type="PANTHER" id="PTHR48100">
    <property type="entry name" value="BROAD-SPECIFICITY PHOSPHATASE YOR283W-RELATED"/>
    <property type="match status" value="1"/>
</dbReference>
<gene>
    <name evidence="3" type="ORF">GJ699_11735</name>
</gene>
<dbReference type="Gene3D" id="3.40.50.1240">
    <property type="entry name" value="Phosphoglycerate mutase-like"/>
    <property type="match status" value="1"/>
</dbReference>
<dbReference type="SMART" id="SM00855">
    <property type="entry name" value="PGAM"/>
    <property type="match status" value="1"/>
</dbReference>
<evidence type="ECO:0000256" key="1">
    <source>
        <dbReference type="PIRSR" id="PIRSR613078-1"/>
    </source>
</evidence>
<dbReference type="GO" id="GO:0005737">
    <property type="term" value="C:cytoplasm"/>
    <property type="evidence" value="ECO:0007669"/>
    <property type="project" value="TreeGrafter"/>
</dbReference>
<feature type="active site" description="Tele-phosphohistidine intermediate" evidence="1">
    <location>
        <position position="13"/>
    </location>
</feature>
<protein>
    <recommendedName>
        <fullName evidence="5">Histidine phosphatase family protein</fullName>
    </recommendedName>
</protein>
<keyword evidence="4" id="KW-1185">Reference proteome</keyword>
<reference evidence="3 4" key="1">
    <citation type="submission" date="2019-11" db="EMBL/GenBank/DDBJ databases">
        <title>Novel species isolated from a subtropical stream in China.</title>
        <authorList>
            <person name="Lu H."/>
        </authorList>
    </citation>
    <scope>NUCLEOTIDE SEQUENCE [LARGE SCALE GENOMIC DNA]</scope>
    <source>
        <strain evidence="3 4">FT80W</strain>
    </source>
</reference>
<organism evidence="3 4">
    <name type="scientific">Duganella guangzhouensis</name>
    <dbReference type="NCBI Taxonomy" id="2666084"/>
    <lineage>
        <taxon>Bacteria</taxon>
        <taxon>Pseudomonadati</taxon>
        <taxon>Pseudomonadota</taxon>
        <taxon>Betaproteobacteria</taxon>
        <taxon>Burkholderiales</taxon>
        <taxon>Oxalobacteraceae</taxon>
        <taxon>Telluria group</taxon>
        <taxon>Duganella</taxon>
    </lineage>
</organism>
<feature type="active site" description="Proton donor/acceptor" evidence="1">
    <location>
        <position position="85"/>
    </location>
</feature>
<feature type="binding site" evidence="2">
    <location>
        <begin position="12"/>
        <end position="19"/>
    </location>
    <ligand>
        <name>substrate</name>
    </ligand>
</feature>
<dbReference type="AlphaFoldDB" id="A0A6I2KYR6"/>
<dbReference type="SUPFAM" id="SSF53254">
    <property type="entry name" value="Phosphoglycerate mutase-like"/>
    <property type="match status" value="1"/>
</dbReference>
<dbReference type="PANTHER" id="PTHR48100:SF1">
    <property type="entry name" value="HISTIDINE PHOSPHATASE FAMILY PROTEIN-RELATED"/>
    <property type="match status" value="1"/>
</dbReference>
<evidence type="ECO:0000256" key="2">
    <source>
        <dbReference type="PIRSR" id="PIRSR613078-2"/>
    </source>
</evidence>
<dbReference type="InterPro" id="IPR029033">
    <property type="entry name" value="His_PPase_superfam"/>
</dbReference>
<dbReference type="Pfam" id="PF00300">
    <property type="entry name" value="His_Phos_1"/>
    <property type="match status" value="1"/>
</dbReference>
<comment type="caution">
    <text evidence="3">The sequence shown here is derived from an EMBL/GenBank/DDBJ whole genome shotgun (WGS) entry which is preliminary data.</text>
</comment>
<dbReference type="CDD" id="cd07067">
    <property type="entry name" value="HP_PGM_like"/>
    <property type="match status" value="1"/>
</dbReference>
<dbReference type="Proteomes" id="UP000433309">
    <property type="component" value="Unassembled WGS sequence"/>
</dbReference>
<dbReference type="InterPro" id="IPR050275">
    <property type="entry name" value="PGM_Phosphatase"/>
</dbReference>
<dbReference type="PIRSF" id="PIRSF000709">
    <property type="entry name" value="6PFK_2-Ptase"/>
    <property type="match status" value="1"/>
</dbReference>
<sequence>MVPTKTELLVVRHGRTHLNIEERYLGMLDPPLDAHGFEQAAVLADTLCCQANVIVSSPKLRAMQTAEVLANAWGLQVRTLEAFAERNVGVFEGLTQEEARAMYPALWEQNITRQWNAAPPGGETIEAVFDRLYWKPMRY</sequence>
<accession>A0A6I2KYR6</accession>
<dbReference type="EMBL" id="WKJK01000005">
    <property type="protein sequence ID" value="MRW90660.1"/>
    <property type="molecule type" value="Genomic_DNA"/>
</dbReference>